<evidence type="ECO:0000313" key="3">
    <source>
        <dbReference type="Proteomes" id="UP001562357"/>
    </source>
</evidence>
<dbReference type="Proteomes" id="UP001562357">
    <property type="component" value="Unassembled WGS sequence"/>
</dbReference>
<reference evidence="3" key="1">
    <citation type="submission" date="2024-06" db="EMBL/GenBank/DDBJ databases">
        <title>Draft Genome Sequences of Epichloe bromicola Strains Isolated from Elymus ciliaris.</title>
        <authorList>
            <consortium name="Epichloe bromicola genome sequencing consortium"/>
            <person name="Miura A."/>
            <person name="Imano S."/>
            <person name="Ashida A."/>
            <person name="Sato I."/>
            <person name="Chiba S."/>
            <person name="Tanaka A."/>
            <person name="Camagna M."/>
            <person name="Takemoto D."/>
        </authorList>
    </citation>
    <scope>NUCLEOTIDE SEQUENCE [LARGE SCALE GENOMIC DNA]</scope>
    <source>
        <strain evidence="3">DP</strain>
    </source>
</reference>
<name>A0ABQ0CHK9_9HYPO</name>
<accession>A0ABQ0CHK9</accession>
<evidence type="ECO:0000256" key="1">
    <source>
        <dbReference type="SAM" id="MobiDB-lite"/>
    </source>
</evidence>
<comment type="caution">
    <text evidence="2">The sequence shown here is derived from an EMBL/GenBank/DDBJ whole genome shotgun (WGS) entry which is preliminary data.</text>
</comment>
<feature type="region of interest" description="Disordered" evidence="1">
    <location>
        <begin position="1"/>
        <end position="93"/>
    </location>
</feature>
<evidence type="ECO:0000313" key="2">
    <source>
        <dbReference type="EMBL" id="GAB0132757.1"/>
    </source>
</evidence>
<feature type="compositionally biased region" description="Low complexity" evidence="1">
    <location>
        <begin position="27"/>
        <end position="53"/>
    </location>
</feature>
<protein>
    <submittedName>
        <fullName evidence="2">Uncharacterized protein</fullName>
    </submittedName>
</protein>
<proteinExistence type="predicted"/>
<organism evidence="2 3">
    <name type="scientific">Epichloe bromicola</name>
    <dbReference type="NCBI Taxonomy" id="79588"/>
    <lineage>
        <taxon>Eukaryota</taxon>
        <taxon>Fungi</taxon>
        <taxon>Dikarya</taxon>
        <taxon>Ascomycota</taxon>
        <taxon>Pezizomycotina</taxon>
        <taxon>Sordariomycetes</taxon>
        <taxon>Hypocreomycetidae</taxon>
        <taxon>Hypocreales</taxon>
        <taxon>Clavicipitaceae</taxon>
        <taxon>Epichloe</taxon>
    </lineage>
</organism>
<sequence>MEEHRAKNTSTPPPTGLISQSPISGPATSTAAAADAVATASRPFASAASSEEPFAQRRPKQERSNSGDTGASSRLEAAEDAPSGDHAPPPPIT</sequence>
<dbReference type="EMBL" id="BAAFGZ010000025">
    <property type="protein sequence ID" value="GAB0132757.1"/>
    <property type="molecule type" value="Genomic_DNA"/>
</dbReference>
<gene>
    <name evidence="2" type="primary">g1184</name>
    <name evidence="2" type="ORF">EsDP_00001184</name>
</gene>
<keyword evidence="3" id="KW-1185">Reference proteome</keyword>